<dbReference type="SUPFAM" id="SSF82549">
    <property type="entry name" value="DAK1/DegV-like"/>
    <property type="match status" value="1"/>
</dbReference>
<organism evidence="2 3">
    <name type="scientific">Enorma phocaeensis</name>
    <dbReference type="NCBI Taxonomy" id="1871019"/>
    <lineage>
        <taxon>Bacteria</taxon>
        <taxon>Bacillati</taxon>
        <taxon>Actinomycetota</taxon>
        <taxon>Coriobacteriia</taxon>
        <taxon>Coriobacteriales</taxon>
        <taxon>Coriobacteriaceae</taxon>
        <taxon>Enorma</taxon>
    </lineage>
</organism>
<dbReference type="Gene3D" id="3.30.1180.10">
    <property type="match status" value="1"/>
</dbReference>
<dbReference type="Gene3D" id="2.20.28.50">
    <property type="entry name" value="degv family protein"/>
    <property type="match status" value="1"/>
</dbReference>
<dbReference type="InterPro" id="IPR003797">
    <property type="entry name" value="DegV"/>
</dbReference>
<dbReference type="InterPro" id="IPR043168">
    <property type="entry name" value="DegV_C"/>
</dbReference>
<protein>
    <submittedName>
        <fullName evidence="2">DegV family protein</fullName>
    </submittedName>
</protein>
<evidence type="ECO:0000313" key="2">
    <source>
        <dbReference type="EMBL" id="MDM8273935.1"/>
    </source>
</evidence>
<keyword evidence="3" id="KW-1185">Reference proteome</keyword>
<keyword evidence="1" id="KW-0446">Lipid-binding</keyword>
<dbReference type="Pfam" id="PF02645">
    <property type="entry name" value="DegV"/>
    <property type="match status" value="1"/>
</dbReference>
<dbReference type="NCBIfam" id="TIGR00762">
    <property type="entry name" value="DegV"/>
    <property type="match status" value="1"/>
</dbReference>
<comment type="caution">
    <text evidence="2">The sequence shown here is derived from an EMBL/GenBank/DDBJ whole genome shotgun (WGS) entry which is preliminary data.</text>
</comment>
<dbReference type="RefSeq" id="WP_289543621.1">
    <property type="nucleotide sequence ID" value="NZ_JAUDDZ010000001.1"/>
</dbReference>
<dbReference type="PROSITE" id="PS51482">
    <property type="entry name" value="DEGV"/>
    <property type="match status" value="1"/>
</dbReference>
<dbReference type="PANTHER" id="PTHR33434:SF2">
    <property type="entry name" value="FATTY ACID-BINDING PROTEIN TM_1468"/>
    <property type="match status" value="1"/>
</dbReference>
<reference evidence="3" key="1">
    <citation type="submission" date="2023-06" db="EMBL/GenBank/DDBJ databases">
        <title>Identification and characterization of horizontal gene transfer across gut microbiota members of farm animals based on homology search.</title>
        <authorList>
            <person name="Zeman M."/>
            <person name="Kubasova T."/>
            <person name="Jahodarova E."/>
            <person name="Nykrynova M."/>
            <person name="Rychlik I."/>
        </authorList>
    </citation>
    <scope>NUCLEOTIDE SEQUENCE [LARGE SCALE GENOMIC DNA]</scope>
    <source>
        <strain evidence="3">154_Feed</strain>
    </source>
</reference>
<dbReference type="EMBL" id="JAUDDZ010000001">
    <property type="protein sequence ID" value="MDM8273935.1"/>
    <property type="molecule type" value="Genomic_DNA"/>
</dbReference>
<dbReference type="InterPro" id="IPR050270">
    <property type="entry name" value="DegV_domain_contain"/>
</dbReference>
<gene>
    <name evidence="2" type="ORF">QUW28_00235</name>
</gene>
<dbReference type="Gene3D" id="3.40.50.10440">
    <property type="entry name" value="Dihydroxyacetone kinase, domain 1"/>
    <property type="match status" value="1"/>
</dbReference>
<evidence type="ECO:0000256" key="1">
    <source>
        <dbReference type="ARBA" id="ARBA00023121"/>
    </source>
</evidence>
<evidence type="ECO:0000313" key="3">
    <source>
        <dbReference type="Proteomes" id="UP001529421"/>
    </source>
</evidence>
<proteinExistence type="predicted"/>
<dbReference type="Proteomes" id="UP001529421">
    <property type="component" value="Unassembled WGS sequence"/>
</dbReference>
<sequence>MSWAIIADSSCNLRDFHPTAPDAIYRFAPLKINIAGTEYADDEHLDVDELNRKVAEESSASSSACPSVGEWAELFRSAENVIAITISANLSGSFEAAVMAQSMVQDEGDHNIYVLNSRAAGAKLELLVEELDRYLAAQNPTFSEACDYITKLEQNSTVLFSLSSYENLTKSGRMPKMAGILANKLNIRMLGTASDEGTIKVIGPTRGQKKTFEKIVAAMKSDGFAGGIVYIDHVANESGAMALKDRIVAEWPQALVRVVPCGGLCSYYAERDGFIIGFGWPSTQDGKYFTIEE</sequence>
<dbReference type="PANTHER" id="PTHR33434">
    <property type="entry name" value="DEGV DOMAIN-CONTAINING PROTEIN DR_1986-RELATED"/>
    <property type="match status" value="1"/>
</dbReference>
<accession>A0ABT7V610</accession>
<name>A0ABT7V610_9ACTN</name>